<feature type="region of interest" description="Disordered" evidence="1">
    <location>
        <begin position="294"/>
        <end position="381"/>
    </location>
</feature>
<gene>
    <name evidence="2" type="ORF">CALCODRAFT_479829</name>
</gene>
<organism evidence="2 3">
    <name type="scientific">Calocera cornea HHB12733</name>
    <dbReference type="NCBI Taxonomy" id="1353952"/>
    <lineage>
        <taxon>Eukaryota</taxon>
        <taxon>Fungi</taxon>
        <taxon>Dikarya</taxon>
        <taxon>Basidiomycota</taxon>
        <taxon>Agaricomycotina</taxon>
        <taxon>Dacrymycetes</taxon>
        <taxon>Dacrymycetales</taxon>
        <taxon>Dacrymycetaceae</taxon>
        <taxon>Calocera</taxon>
    </lineage>
</organism>
<protein>
    <submittedName>
        <fullName evidence="2">Uncharacterized protein</fullName>
    </submittedName>
</protein>
<feature type="compositionally biased region" description="Pro residues" evidence="1">
    <location>
        <begin position="329"/>
        <end position="357"/>
    </location>
</feature>
<dbReference type="Proteomes" id="UP000076842">
    <property type="component" value="Unassembled WGS sequence"/>
</dbReference>
<dbReference type="InParanoid" id="A0A165J9Q7"/>
<feature type="compositionally biased region" description="Low complexity" evidence="1">
    <location>
        <begin position="358"/>
        <end position="381"/>
    </location>
</feature>
<dbReference type="EMBL" id="KV423922">
    <property type="protein sequence ID" value="KZT61561.1"/>
    <property type="molecule type" value="Genomic_DNA"/>
</dbReference>
<dbReference type="AlphaFoldDB" id="A0A165J9Q7"/>
<sequence length="439" mass="48372">MFLPSSNVADAVGIINLHWVAHLKQAHKIFLNLGKFRLLCMPSHNVPKRYSPLMAQWAAKINWSNLGWPMSYRQALQVWLLAQCKIQDLLGMVNFFDSHYLHSMPRSLNNAPWVFNFIGVTHKSLPDGPTHQVHIRDGVPMLETKKKRKADRRWIWKDVCHTDNYVLEEHRQLKKEGKAPGTQVNQCISSTVRKSMCAGMQEFAKQPLLPDMLDKQCQATWKDMPALYPGREIQPLPQALGGATLIAYMPIQPLPLSKAFPKHNPSWGPTPWALIAEPYCTVLYAKYKKNTEASKDSSIRTGLSSSSSSSTSTRRTSPGIASLSFASPSPAPTHPAPSPFPAPTSPSPSPFPAPTSPNPSCSSPSPACNHSPSPASPTPTALSTASIIFGVIPPTPTLGSVAPSMADPPAKKLSLKEWTVEQCQHNRLAKERKLEECKC</sequence>
<keyword evidence="3" id="KW-1185">Reference proteome</keyword>
<feature type="compositionally biased region" description="Low complexity" evidence="1">
    <location>
        <begin position="299"/>
        <end position="328"/>
    </location>
</feature>
<proteinExistence type="predicted"/>
<evidence type="ECO:0000313" key="3">
    <source>
        <dbReference type="Proteomes" id="UP000076842"/>
    </source>
</evidence>
<accession>A0A165J9Q7</accession>
<name>A0A165J9Q7_9BASI</name>
<evidence type="ECO:0000313" key="2">
    <source>
        <dbReference type="EMBL" id="KZT61561.1"/>
    </source>
</evidence>
<reference evidence="2 3" key="1">
    <citation type="journal article" date="2016" name="Mol. Biol. Evol.">
        <title>Comparative Genomics of Early-Diverging Mushroom-Forming Fungi Provides Insights into the Origins of Lignocellulose Decay Capabilities.</title>
        <authorList>
            <person name="Nagy L.G."/>
            <person name="Riley R."/>
            <person name="Tritt A."/>
            <person name="Adam C."/>
            <person name="Daum C."/>
            <person name="Floudas D."/>
            <person name="Sun H."/>
            <person name="Yadav J.S."/>
            <person name="Pangilinan J."/>
            <person name="Larsson K.H."/>
            <person name="Matsuura K."/>
            <person name="Barry K."/>
            <person name="Labutti K."/>
            <person name="Kuo R."/>
            <person name="Ohm R.A."/>
            <person name="Bhattacharya S.S."/>
            <person name="Shirouzu T."/>
            <person name="Yoshinaga Y."/>
            <person name="Martin F.M."/>
            <person name="Grigoriev I.V."/>
            <person name="Hibbett D.S."/>
        </authorList>
    </citation>
    <scope>NUCLEOTIDE SEQUENCE [LARGE SCALE GENOMIC DNA]</scope>
    <source>
        <strain evidence="2 3">HHB12733</strain>
    </source>
</reference>
<evidence type="ECO:0000256" key="1">
    <source>
        <dbReference type="SAM" id="MobiDB-lite"/>
    </source>
</evidence>